<sequence length="212" mass="23507">MSNRRKIRETVLQAIYASLVGDHSLEHTLQTIIKPELRDDAKGLAFAESLFLRTMDSREQADEIISRHISNWEINRLALVDRIILEMAIAELMQFDDIPTKVTINEAIDIAKRFSTRESGRFVNGILDAVVASLREDNLLNKKGRGLVDLPAQKSRSGPKYSKGGDAGATADDSDNMADDTSTGKAHRTIRASSKKQRIKRSGTSGKKSNNL</sequence>
<dbReference type="NCBIfam" id="TIGR01951">
    <property type="entry name" value="nusB"/>
    <property type="match status" value="1"/>
</dbReference>
<dbReference type="CDD" id="cd00619">
    <property type="entry name" value="Terminator_NusB"/>
    <property type="match status" value="1"/>
</dbReference>
<dbReference type="InterPro" id="IPR011605">
    <property type="entry name" value="NusB_fam"/>
</dbReference>
<dbReference type="PANTHER" id="PTHR11078:SF3">
    <property type="entry name" value="ANTITERMINATION NUSB DOMAIN-CONTAINING PROTEIN"/>
    <property type="match status" value="1"/>
</dbReference>
<name>A0A8J7RVJ7_9BACT</name>
<evidence type="ECO:0000256" key="2">
    <source>
        <dbReference type="ARBA" id="ARBA00022814"/>
    </source>
</evidence>
<dbReference type="InterPro" id="IPR006027">
    <property type="entry name" value="NusB_RsmB_TIM44"/>
</dbReference>
<evidence type="ECO:0000259" key="8">
    <source>
        <dbReference type="Pfam" id="PF01029"/>
    </source>
</evidence>
<dbReference type="RefSeq" id="WP_210513191.1">
    <property type="nucleotide sequence ID" value="NZ_JAFIDN010000013.1"/>
</dbReference>
<evidence type="ECO:0000256" key="7">
    <source>
        <dbReference type="SAM" id="MobiDB-lite"/>
    </source>
</evidence>
<evidence type="ECO:0000256" key="6">
    <source>
        <dbReference type="HAMAP-Rule" id="MF_00073"/>
    </source>
</evidence>
<keyword evidence="10" id="KW-1185">Reference proteome</keyword>
<feature type="region of interest" description="Disordered" evidence="7">
    <location>
        <begin position="149"/>
        <end position="212"/>
    </location>
</feature>
<gene>
    <name evidence="6 9" type="primary">nusB</name>
    <name evidence="9" type="ORF">NATSA_13755</name>
</gene>
<feature type="compositionally biased region" description="Polar residues" evidence="7">
    <location>
        <begin position="202"/>
        <end position="212"/>
    </location>
</feature>
<reference evidence="9" key="1">
    <citation type="submission" date="2021-02" db="EMBL/GenBank/DDBJ databases">
        <title>Natronogracilivirga saccharolytica gen. nov. sp. nov. a new anaerobic, haloalkiliphilic carbohydrate-fermenting bacterium from soda lake and proposing of Cyclonatronumiaceae fam. nov. in the phylum Balneolaeota.</title>
        <authorList>
            <person name="Zhilina T.N."/>
            <person name="Sorokin D.Y."/>
            <person name="Zavarzina D.G."/>
            <person name="Toshchakov S.V."/>
            <person name="Kublanov I.V."/>
        </authorList>
    </citation>
    <scope>NUCLEOTIDE SEQUENCE</scope>
    <source>
        <strain evidence="9">Z-1702</strain>
    </source>
</reference>
<dbReference type="GO" id="GO:0031564">
    <property type="term" value="P:transcription antitermination"/>
    <property type="evidence" value="ECO:0007669"/>
    <property type="project" value="UniProtKB-KW"/>
</dbReference>
<dbReference type="EMBL" id="JAFIDN010000013">
    <property type="protein sequence ID" value="MBP3193737.1"/>
    <property type="molecule type" value="Genomic_DNA"/>
</dbReference>
<dbReference type="AlphaFoldDB" id="A0A8J7RVJ7"/>
<keyword evidence="3 6" id="KW-0694">RNA-binding</keyword>
<dbReference type="GO" id="GO:0003723">
    <property type="term" value="F:RNA binding"/>
    <property type="evidence" value="ECO:0007669"/>
    <property type="project" value="UniProtKB-UniRule"/>
</dbReference>
<keyword evidence="4 6" id="KW-0805">Transcription regulation</keyword>
<dbReference type="GO" id="GO:0005829">
    <property type="term" value="C:cytosol"/>
    <property type="evidence" value="ECO:0007669"/>
    <property type="project" value="TreeGrafter"/>
</dbReference>
<feature type="compositionally biased region" description="Basic residues" evidence="7">
    <location>
        <begin position="185"/>
        <end position="201"/>
    </location>
</feature>
<dbReference type="GO" id="GO:0006353">
    <property type="term" value="P:DNA-templated transcription termination"/>
    <property type="evidence" value="ECO:0007669"/>
    <property type="project" value="UniProtKB-UniRule"/>
</dbReference>
<proteinExistence type="inferred from homology"/>
<keyword evidence="2 6" id="KW-0889">Transcription antitermination</keyword>
<evidence type="ECO:0000256" key="5">
    <source>
        <dbReference type="ARBA" id="ARBA00023163"/>
    </source>
</evidence>
<evidence type="ECO:0000256" key="3">
    <source>
        <dbReference type="ARBA" id="ARBA00022884"/>
    </source>
</evidence>
<evidence type="ECO:0000256" key="4">
    <source>
        <dbReference type="ARBA" id="ARBA00023015"/>
    </source>
</evidence>
<evidence type="ECO:0000313" key="10">
    <source>
        <dbReference type="Proteomes" id="UP000673975"/>
    </source>
</evidence>
<protein>
    <recommendedName>
        <fullName evidence="6">Transcription antitermination protein NusB</fullName>
    </recommendedName>
    <alternativeName>
        <fullName evidence="6">Antitermination factor NusB</fullName>
    </alternativeName>
</protein>
<evidence type="ECO:0000313" key="9">
    <source>
        <dbReference type="EMBL" id="MBP3193737.1"/>
    </source>
</evidence>
<dbReference type="SUPFAM" id="SSF48013">
    <property type="entry name" value="NusB-like"/>
    <property type="match status" value="1"/>
</dbReference>
<dbReference type="Proteomes" id="UP000673975">
    <property type="component" value="Unassembled WGS sequence"/>
</dbReference>
<dbReference type="PANTHER" id="PTHR11078">
    <property type="entry name" value="N UTILIZATION SUBSTANCE PROTEIN B-RELATED"/>
    <property type="match status" value="1"/>
</dbReference>
<dbReference type="Gene3D" id="1.10.940.10">
    <property type="entry name" value="NusB-like"/>
    <property type="match status" value="1"/>
</dbReference>
<comment type="caution">
    <text evidence="9">The sequence shown here is derived from an EMBL/GenBank/DDBJ whole genome shotgun (WGS) entry which is preliminary data.</text>
</comment>
<accession>A0A8J7RVJ7</accession>
<feature type="domain" description="NusB/RsmB/TIM44" evidence="8">
    <location>
        <begin position="6"/>
        <end position="131"/>
    </location>
</feature>
<evidence type="ECO:0000256" key="1">
    <source>
        <dbReference type="ARBA" id="ARBA00005952"/>
    </source>
</evidence>
<dbReference type="HAMAP" id="MF_00073">
    <property type="entry name" value="NusB"/>
    <property type="match status" value="1"/>
</dbReference>
<dbReference type="Pfam" id="PF01029">
    <property type="entry name" value="NusB"/>
    <property type="match status" value="1"/>
</dbReference>
<organism evidence="9 10">
    <name type="scientific">Natronogracilivirga saccharolytica</name>
    <dbReference type="NCBI Taxonomy" id="2812953"/>
    <lineage>
        <taxon>Bacteria</taxon>
        <taxon>Pseudomonadati</taxon>
        <taxon>Balneolota</taxon>
        <taxon>Balneolia</taxon>
        <taxon>Balneolales</taxon>
        <taxon>Cyclonatronaceae</taxon>
        <taxon>Natronogracilivirga</taxon>
    </lineage>
</organism>
<comment type="similarity">
    <text evidence="1 6">Belongs to the NusB family.</text>
</comment>
<comment type="function">
    <text evidence="6">Involved in transcription antitermination. Required for transcription of ribosomal RNA (rRNA) genes. Binds specifically to the boxA antiterminator sequence of the ribosomal RNA (rrn) operons.</text>
</comment>
<keyword evidence="5 6" id="KW-0804">Transcription</keyword>
<dbReference type="InterPro" id="IPR035926">
    <property type="entry name" value="NusB-like_sf"/>
</dbReference>